<keyword evidence="1" id="KW-1133">Transmembrane helix</keyword>
<sequence length="217" mass="25598">MLSVTKHVFHDVTFTILLALYLIRLIYTIPRSHTSHRHLNSYTRPYQFFSLDAKGVWIPQPMIVDAFGFFVLLGQIVSLNEFAILSGFNMDRNEPKKASFWITLHYIVWSFFCWVIIASLIYFGSRLTGITLRHIEDTKEAAFLCTLPYHRSYLEHLEVSYSYDECRHNNDIGHGNKQQKFQFHHMIVHLQKLMKLCHTQRGNECNRARGNQIYIVK</sequence>
<keyword evidence="1" id="KW-0812">Transmembrane</keyword>
<keyword evidence="3" id="KW-1185">Reference proteome</keyword>
<dbReference type="EMBL" id="CAJVPV010002524">
    <property type="protein sequence ID" value="CAG8528640.1"/>
    <property type="molecule type" value="Genomic_DNA"/>
</dbReference>
<organism evidence="2 3">
    <name type="scientific">Acaulospora morrowiae</name>
    <dbReference type="NCBI Taxonomy" id="94023"/>
    <lineage>
        <taxon>Eukaryota</taxon>
        <taxon>Fungi</taxon>
        <taxon>Fungi incertae sedis</taxon>
        <taxon>Mucoromycota</taxon>
        <taxon>Glomeromycotina</taxon>
        <taxon>Glomeromycetes</taxon>
        <taxon>Diversisporales</taxon>
        <taxon>Acaulosporaceae</taxon>
        <taxon>Acaulospora</taxon>
    </lineage>
</organism>
<accession>A0A9N9FET4</accession>
<proteinExistence type="predicted"/>
<protein>
    <submittedName>
        <fullName evidence="2">8541_t:CDS:1</fullName>
    </submittedName>
</protein>
<name>A0A9N9FET4_9GLOM</name>
<reference evidence="2" key="1">
    <citation type="submission" date="2021-06" db="EMBL/GenBank/DDBJ databases">
        <authorList>
            <person name="Kallberg Y."/>
            <person name="Tangrot J."/>
            <person name="Rosling A."/>
        </authorList>
    </citation>
    <scope>NUCLEOTIDE SEQUENCE</scope>
    <source>
        <strain evidence="2">CL551</strain>
    </source>
</reference>
<evidence type="ECO:0000313" key="3">
    <source>
        <dbReference type="Proteomes" id="UP000789342"/>
    </source>
</evidence>
<feature type="transmembrane region" description="Helical" evidence="1">
    <location>
        <begin position="67"/>
        <end position="88"/>
    </location>
</feature>
<evidence type="ECO:0000256" key="1">
    <source>
        <dbReference type="SAM" id="Phobius"/>
    </source>
</evidence>
<gene>
    <name evidence="2" type="ORF">AMORRO_LOCUS4562</name>
</gene>
<comment type="caution">
    <text evidence="2">The sequence shown here is derived from an EMBL/GenBank/DDBJ whole genome shotgun (WGS) entry which is preliminary data.</text>
</comment>
<evidence type="ECO:0000313" key="2">
    <source>
        <dbReference type="EMBL" id="CAG8528640.1"/>
    </source>
</evidence>
<dbReference type="Proteomes" id="UP000789342">
    <property type="component" value="Unassembled WGS sequence"/>
</dbReference>
<feature type="transmembrane region" description="Helical" evidence="1">
    <location>
        <begin position="100"/>
        <end position="123"/>
    </location>
</feature>
<dbReference type="AlphaFoldDB" id="A0A9N9FET4"/>
<dbReference type="OrthoDB" id="2131431at2759"/>
<feature type="transmembrane region" description="Helical" evidence="1">
    <location>
        <begin position="12"/>
        <end position="29"/>
    </location>
</feature>
<keyword evidence="1" id="KW-0472">Membrane</keyword>